<feature type="compositionally biased region" description="Basic and acidic residues" evidence="1">
    <location>
        <begin position="78"/>
        <end position="89"/>
    </location>
</feature>
<feature type="compositionally biased region" description="Acidic residues" evidence="1">
    <location>
        <begin position="304"/>
        <end position="316"/>
    </location>
</feature>
<dbReference type="EMBL" id="CM017327">
    <property type="protein sequence ID" value="KAE8100207.1"/>
    <property type="molecule type" value="Genomic_DNA"/>
</dbReference>
<gene>
    <name evidence="2" type="ORF">FH972_018132</name>
</gene>
<evidence type="ECO:0000256" key="1">
    <source>
        <dbReference type="SAM" id="MobiDB-lite"/>
    </source>
</evidence>
<keyword evidence="3" id="KW-1185">Reference proteome</keyword>
<dbReference type="Proteomes" id="UP000327013">
    <property type="component" value="Chromosome 7"/>
</dbReference>
<name>A0A5N6RP22_9ROSI</name>
<accession>A0A5N6RP22</accession>
<feature type="region of interest" description="Disordered" evidence="1">
    <location>
        <begin position="58"/>
        <end position="89"/>
    </location>
</feature>
<proteinExistence type="predicted"/>
<organism evidence="2 3">
    <name type="scientific">Carpinus fangiana</name>
    <dbReference type="NCBI Taxonomy" id="176857"/>
    <lineage>
        <taxon>Eukaryota</taxon>
        <taxon>Viridiplantae</taxon>
        <taxon>Streptophyta</taxon>
        <taxon>Embryophyta</taxon>
        <taxon>Tracheophyta</taxon>
        <taxon>Spermatophyta</taxon>
        <taxon>Magnoliopsida</taxon>
        <taxon>eudicotyledons</taxon>
        <taxon>Gunneridae</taxon>
        <taxon>Pentapetalae</taxon>
        <taxon>rosids</taxon>
        <taxon>fabids</taxon>
        <taxon>Fagales</taxon>
        <taxon>Betulaceae</taxon>
        <taxon>Carpinus</taxon>
    </lineage>
</organism>
<reference evidence="2 3" key="1">
    <citation type="submission" date="2019-06" db="EMBL/GenBank/DDBJ databases">
        <title>A chromosomal-level reference genome of Carpinus fangiana (Coryloideae, Betulaceae).</title>
        <authorList>
            <person name="Yang X."/>
            <person name="Wang Z."/>
            <person name="Zhang L."/>
            <person name="Hao G."/>
            <person name="Liu J."/>
            <person name="Yang Y."/>
        </authorList>
    </citation>
    <scope>NUCLEOTIDE SEQUENCE [LARGE SCALE GENOMIC DNA]</scope>
    <source>
        <strain evidence="2">Cfa_2016G</strain>
        <tissue evidence="2">Leaf</tissue>
    </source>
</reference>
<feature type="compositionally biased region" description="Basic and acidic residues" evidence="1">
    <location>
        <begin position="282"/>
        <end position="298"/>
    </location>
</feature>
<feature type="region of interest" description="Disordered" evidence="1">
    <location>
        <begin position="282"/>
        <end position="316"/>
    </location>
</feature>
<feature type="region of interest" description="Disordered" evidence="1">
    <location>
        <begin position="124"/>
        <end position="167"/>
    </location>
</feature>
<dbReference type="AlphaFoldDB" id="A0A5N6RP22"/>
<sequence>MGYLGYFYVENKSFEFRSNVHGGFPLAEKSRGRLREVIMAWPTIFWLKLKLHYEKNREGVSSGDATEGKKQAGPTSGMKKETLPMGVKQDRQSYTEAVVNEKVMVNEFGIQAAGTEGKKLKEWASRGEIGAGPVLPKQRPKRVGRTDQPKTEAQLENRRSRTSEQSRVTFGTKVVDKDGGHSQKPHDEVFVVLAATTGGKGVMDGAGQVKNATYMDGEGRVDHIEALEGMGQLASQGSLNPNLVGETAEDSHMTFKEARGSKTAGEVGLVVKKPTEQYEVRGTVGHDGHVAEMNEEGRAYSNDEGVEEMGEEREKE</sequence>
<feature type="compositionally biased region" description="Basic and acidic residues" evidence="1">
    <location>
        <begin position="144"/>
        <end position="164"/>
    </location>
</feature>
<evidence type="ECO:0000313" key="2">
    <source>
        <dbReference type="EMBL" id="KAE8100207.1"/>
    </source>
</evidence>
<evidence type="ECO:0000313" key="3">
    <source>
        <dbReference type="Proteomes" id="UP000327013"/>
    </source>
</evidence>
<protein>
    <submittedName>
        <fullName evidence="2">Uncharacterized protein</fullName>
    </submittedName>
</protein>